<organism evidence="1 2">
    <name type="scientific">Flavobacterium columnare</name>
    <dbReference type="NCBI Taxonomy" id="996"/>
    <lineage>
        <taxon>Bacteria</taxon>
        <taxon>Pseudomonadati</taxon>
        <taxon>Bacteroidota</taxon>
        <taxon>Flavobacteriia</taxon>
        <taxon>Flavobacteriales</taxon>
        <taxon>Flavobacteriaceae</taxon>
        <taxon>Flavobacterium</taxon>
    </lineage>
</organism>
<gene>
    <name evidence="1" type="ORF">BWK62_11435</name>
</gene>
<sequence>MINDRPTPMPFTSEVYKITFSSLVNSQKKYDLFLCYEELIEEEEIQNLKNNLNIEITGDGSIFEIINFTEDFSIQFDLEDSFFIENEYTKNGLIYFRKTKS</sequence>
<name>A0A2D0AHL8_9FLAO</name>
<evidence type="ECO:0000313" key="2">
    <source>
        <dbReference type="Proteomes" id="UP000198034"/>
    </source>
</evidence>
<dbReference type="AlphaFoldDB" id="A0A2D0AHL8"/>
<accession>A0A2D0AHL8</accession>
<dbReference type="EMBL" id="MTCY01000037">
    <property type="protein sequence ID" value="OWP75673.1"/>
    <property type="molecule type" value="Genomic_DNA"/>
</dbReference>
<proteinExistence type="predicted"/>
<reference evidence="1 2" key="1">
    <citation type="journal article" date="2017" name="Infect. Genet. Evol.">
        <title>Comparative genome analysis of fish pathogen Flavobacterium columnare reveals extensive sequence diversity within the species.</title>
        <authorList>
            <person name="Kayansamruaj P."/>
            <person name="Dong H.T."/>
            <person name="Hirono I."/>
            <person name="Kondo H."/>
            <person name="Senapin S."/>
            <person name="Rodkhum C."/>
        </authorList>
    </citation>
    <scope>NUCLEOTIDE SEQUENCE [LARGE SCALE GENOMIC DNA]</scope>
    <source>
        <strain evidence="1 2">1214</strain>
    </source>
</reference>
<comment type="caution">
    <text evidence="1">The sequence shown here is derived from an EMBL/GenBank/DDBJ whole genome shotgun (WGS) entry which is preliminary data.</text>
</comment>
<protein>
    <submittedName>
        <fullName evidence="1">Uncharacterized protein</fullName>
    </submittedName>
</protein>
<evidence type="ECO:0000313" key="1">
    <source>
        <dbReference type="EMBL" id="OWP75673.1"/>
    </source>
</evidence>
<dbReference type="Proteomes" id="UP000198034">
    <property type="component" value="Unassembled WGS sequence"/>
</dbReference>